<keyword evidence="3" id="KW-1185">Reference proteome</keyword>
<reference evidence="2 3" key="1">
    <citation type="submission" date="2020-07" db="EMBL/GenBank/DDBJ databases">
        <title>Sequencing the genomes of 1000 actinobacteria strains.</title>
        <authorList>
            <person name="Klenk H.-P."/>
        </authorList>
    </citation>
    <scope>NUCLEOTIDE SEQUENCE [LARGE SCALE GENOMIC DNA]</scope>
    <source>
        <strain evidence="2 3">DSM 21350</strain>
    </source>
</reference>
<keyword evidence="1" id="KW-0812">Transmembrane</keyword>
<proteinExistence type="predicted"/>
<comment type="caution">
    <text evidence="2">The sequence shown here is derived from an EMBL/GenBank/DDBJ whole genome shotgun (WGS) entry which is preliminary data.</text>
</comment>
<feature type="transmembrane region" description="Helical" evidence="1">
    <location>
        <begin position="102"/>
        <end position="120"/>
    </location>
</feature>
<evidence type="ECO:0000313" key="2">
    <source>
        <dbReference type="EMBL" id="NYD40887.1"/>
    </source>
</evidence>
<feature type="transmembrane region" description="Helical" evidence="1">
    <location>
        <begin position="44"/>
        <end position="64"/>
    </location>
</feature>
<sequence length="196" mass="22012">MLTDEQIAALSPTERRQLVARLVRPVDDVVPSRRWLRRTRESRVALMVLSAAVLVPWIGYLAATLPRVYVARHWDVAWVGFDLMLLGLITSTAVLGYLRRQLFVLTAFAAGVLLVCDAWFDVLTAHGDDRTWSVVTAIAIELPLAALLITGALQMLRLMAARMWLLRPGGRAWQIPIPLPDVGDRAVRRRSRRPSD</sequence>
<evidence type="ECO:0000313" key="3">
    <source>
        <dbReference type="Proteomes" id="UP000535511"/>
    </source>
</evidence>
<dbReference type="EMBL" id="JACCBG010000001">
    <property type="protein sequence ID" value="NYD40887.1"/>
    <property type="molecule type" value="Genomic_DNA"/>
</dbReference>
<evidence type="ECO:0000256" key="1">
    <source>
        <dbReference type="SAM" id="Phobius"/>
    </source>
</evidence>
<feature type="transmembrane region" description="Helical" evidence="1">
    <location>
        <begin position="132"/>
        <end position="153"/>
    </location>
</feature>
<dbReference type="Proteomes" id="UP000535511">
    <property type="component" value="Unassembled WGS sequence"/>
</dbReference>
<organism evidence="2 3">
    <name type="scientific">Nocardioides panaciterrulae</name>
    <dbReference type="NCBI Taxonomy" id="661492"/>
    <lineage>
        <taxon>Bacteria</taxon>
        <taxon>Bacillati</taxon>
        <taxon>Actinomycetota</taxon>
        <taxon>Actinomycetes</taxon>
        <taxon>Propionibacteriales</taxon>
        <taxon>Nocardioidaceae</taxon>
        <taxon>Nocardioides</taxon>
    </lineage>
</organism>
<dbReference type="RefSeq" id="WP_218851303.1">
    <property type="nucleotide sequence ID" value="NZ_JACCBG010000001.1"/>
</dbReference>
<gene>
    <name evidence="2" type="ORF">BJZ21_000970</name>
</gene>
<keyword evidence="1" id="KW-1133">Transmembrane helix</keyword>
<dbReference type="AlphaFoldDB" id="A0A7Y9E4J1"/>
<name>A0A7Y9E4J1_9ACTN</name>
<keyword evidence="1" id="KW-0472">Membrane</keyword>
<protein>
    <submittedName>
        <fullName evidence="2">Uncharacterized protein</fullName>
    </submittedName>
</protein>
<feature type="transmembrane region" description="Helical" evidence="1">
    <location>
        <begin position="76"/>
        <end position="95"/>
    </location>
</feature>
<accession>A0A7Y9E4J1</accession>